<comment type="caution">
    <text evidence="6">The sequence shown here is derived from an EMBL/GenBank/DDBJ whole genome shotgun (WGS) entry which is preliminary data.</text>
</comment>
<dbReference type="PIRSF" id="PIRSF021524">
    <property type="entry name" value="MSH_acetyltransferase"/>
    <property type="match status" value="1"/>
</dbReference>
<evidence type="ECO:0000256" key="1">
    <source>
        <dbReference type="ARBA" id="ARBA00022679"/>
    </source>
</evidence>
<dbReference type="HAMAP" id="MF_01698">
    <property type="entry name" value="MshD"/>
    <property type="match status" value="1"/>
</dbReference>
<proteinExistence type="inferred from homology"/>
<organism evidence="6 7">
    <name type="scientific">Occultella gossypii</name>
    <dbReference type="NCBI Taxonomy" id="2800820"/>
    <lineage>
        <taxon>Bacteria</taxon>
        <taxon>Bacillati</taxon>
        <taxon>Actinomycetota</taxon>
        <taxon>Actinomycetes</taxon>
        <taxon>Micrococcales</taxon>
        <taxon>Ruaniaceae</taxon>
        <taxon>Occultella</taxon>
    </lineage>
</organism>
<feature type="binding site" evidence="4">
    <location>
        <position position="218"/>
    </location>
    <ligand>
        <name>1D-myo-inositol 2-(L-cysteinylamino)-2-deoxy-alpha-D-glucopyranoside</name>
        <dbReference type="ChEBI" id="CHEBI:58887"/>
    </ligand>
</feature>
<comment type="similarity">
    <text evidence="4">Belongs to the acetyltransferase family. MshD subfamily.</text>
</comment>
<feature type="binding site" evidence="4">
    <location>
        <begin position="104"/>
        <end position="106"/>
    </location>
    <ligand>
        <name>acetyl-CoA</name>
        <dbReference type="ChEBI" id="CHEBI:57288"/>
        <label>1</label>
    </ligand>
</feature>
<gene>
    <name evidence="4 6" type="primary">mshD</name>
    <name evidence="6" type="ORF">KCQ71_15045</name>
</gene>
<feature type="binding site" evidence="4">
    <location>
        <begin position="270"/>
        <end position="272"/>
    </location>
    <ligand>
        <name>acetyl-CoA</name>
        <dbReference type="ChEBI" id="CHEBI:57288"/>
        <label>2</label>
    </ligand>
</feature>
<dbReference type="PANTHER" id="PTHR43617">
    <property type="entry name" value="L-AMINO ACID N-ACETYLTRANSFERASE"/>
    <property type="match status" value="1"/>
</dbReference>
<keyword evidence="1 4" id="KW-0808">Transferase</keyword>
<feature type="binding site" evidence="4">
    <location>
        <position position="266"/>
    </location>
    <ligand>
        <name>1D-myo-inositol 2-(L-cysteinylamino)-2-deoxy-alpha-D-glucopyranoside</name>
        <dbReference type="ChEBI" id="CHEBI:58887"/>
    </ligand>
</feature>
<evidence type="ECO:0000256" key="4">
    <source>
        <dbReference type="HAMAP-Rule" id="MF_01698"/>
    </source>
</evidence>
<comment type="function">
    <text evidence="4">Catalyzes the transfer of acetyl from acetyl-CoA to desacetylmycothiol (Cys-GlcN-Ins) to form mycothiol.</text>
</comment>
<reference evidence="6 7" key="1">
    <citation type="submission" date="2021-04" db="EMBL/GenBank/DDBJ databases">
        <title>Ruania sp. nov., isolated from sandy soil of mangrove forest.</title>
        <authorList>
            <person name="Ge X."/>
            <person name="Huang R."/>
            <person name="Liu W."/>
        </authorList>
    </citation>
    <scope>NUCLEOTIDE SEQUENCE [LARGE SCALE GENOMIC DNA]</scope>
    <source>
        <strain evidence="6 7">N2-46</strain>
    </source>
</reference>
<dbReference type="EC" id="2.3.1.189" evidence="4"/>
<dbReference type="InterPro" id="IPR050276">
    <property type="entry name" value="MshD_Acetyltransferase"/>
</dbReference>
<feature type="binding site" evidence="4">
    <location>
        <position position="35"/>
    </location>
    <ligand>
        <name>1D-myo-inositol 2-(L-cysteinylamino)-2-deoxy-alpha-D-glucopyranoside</name>
        <dbReference type="ChEBI" id="CHEBI:58887"/>
    </ligand>
</feature>
<comment type="catalytic activity">
    <reaction evidence="4">
        <text>1D-myo-inositol 2-(L-cysteinylamino)-2-deoxy-alpha-D-glucopyranoside + acetyl-CoA = mycothiol + CoA + H(+)</text>
        <dbReference type="Rhea" id="RHEA:26172"/>
        <dbReference type="ChEBI" id="CHEBI:15378"/>
        <dbReference type="ChEBI" id="CHEBI:16768"/>
        <dbReference type="ChEBI" id="CHEBI:57287"/>
        <dbReference type="ChEBI" id="CHEBI:57288"/>
        <dbReference type="ChEBI" id="CHEBI:58887"/>
        <dbReference type="EC" id="2.3.1.189"/>
    </reaction>
</comment>
<comment type="caution">
    <text evidence="4">Lacks conserved residue(s) required for the propagation of feature annotation.</text>
</comment>
<evidence type="ECO:0000259" key="5">
    <source>
        <dbReference type="PROSITE" id="PS51186"/>
    </source>
</evidence>
<dbReference type="InterPro" id="IPR016181">
    <property type="entry name" value="Acyl_CoA_acyltransferase"/>
</dbReference>
<evidence type="ECO:0000313" key="7">
    <source>
        <dbReference type="Proteomes" id="UP000826651"/>
    </source>
</evidence>
<comment type="subunit">
    <text evidence="4">Monomer.</text>
</comment>
<dbReference type="CDD" id="cd04301">
    <property type="entry name" value="NAT_SF"/>
    <property type="match status" value="2"/>
</dbReference>
<keyword evidence="3 4" id="KW-0012">Acyltransferase</keyword>
<feature type="binding site" evidence="4">
    <location>
        <position position="259"/>
    </location>
    <ligand>
        <name>1D-myo-inositol 2-(L-cysteinylamino)-2-deoxy-alpha-D-glucopyranoside</name>
        <dbReference type="ChEBI" id="CHEBI:58887"/>
    </ligand>
</feature>
<evidence type="ECO:0000256" key="2">
    <source>
        <dbReference type="ARBA" id="ARBA00022737"/>
    </source>
</evidence>
<accession>A0ABS7SAW0</accession>
<protein>
    <recommendedName>
        <fullName evidence="4">Mycothiol acetyltransferase</fullName>
        <shortName evidence="4">MSH acetyltransferase</shortName>
        <ecNumber evidence="4">2.3.1.189</ecNumber>
    </recommendedName>
    <alternativeName>
        <fullName evidence="4">Mycothiol synthase</fullName>
    </alternativeName>
</protein>
<dbReference type="InterPro" id="IPR000182">
    <property type="entry name" value="GNAT_dom"/>
</dbReference>
<dbReference type="InterPro" id="IPR017813">
    <property type="entry name" value="Mycothiol_AcTrfase"/>
</dbReference>
<dbReference type="PROSITE" id="PS51186">
    <property type="entry name" value="GNAT"/>
    <property type="match status" value="1"/>
</dbReference>
<sequence length="336" mass="35287">MVIEVAQTLTAADVAAVREFTARVAAADGEAAFDEQSLLNLDGDRSVRHLLVRGGPERPDGGARVVPDGGGRVVADGAVTSVPDGGGQVPIVGYAQVADGSGELAVDPAARRRGIGGALLDAVLDGTDGTDGSEGDGPRDVRVWAHGDLAPARALAASRGLSVVRDLWVMTAPAPTRAPSQTEATSAVDGVRVRTFEPGRDEQAWLTVNARAFADHPEQGRMTRADLEARMAQPWFDRGLFWLAEDVNSGRTLGSMWVKISDRVGEIYVLGVDPDAQGRGIGGLLTAHAMAAFAARDLTGLELYVEGENAPAIAVYERAGFHRARAHVQYARTGSH</sequence>
<keyword evidence="2 4" id="KW-0677">Repeat</keyword>
<dbReference type="NCBIfam" id="TIGR03448">
    <property type="entry name" value="mycothiol_MshD"/>
    <property type="match status" value="1"/>
</dbReference>
<dbReference type="EMBL" id="JAGSHT010000013">
    <property type="protein sequence ID" value="MBZ2197477.1"/>
    <property type="molecule type" value="Genomic_DNA"/>
</dbReference>
<name>A0ABS7SAW0_9MICO</name>
<feature type="binding site" evidence="4">
    <location>
        <position position="304"/>
    </location>
    <ligand>
        <name>1D-myo-inositol 2-(L-cysteinylamino)-2-deoxy-alpha-D-glucopyranoside</name>
        <dbReference type="ChEBI" id="CHEBI:58887"/>
    </ligand>
</feature>
<dbReference type="Gene3D" id="3.40.630.30">
    <property type="match status" value="1"/>
</dbReference>
<evidence type="ECO:0000313" key="6">
    <source>
        <dbReference type="EMBL" id="MBZ2197477.1"/>
    </source>
</evidence>
<evidence type="ECO:0000256" key="3">
    <source>
        <dbReference type="ARBA" id="ARBA00023315"/>
    </source>
</evidence>
<dbReference type="SUPFAM" id="SSF55729">
    <property type="entry name" value="Acyl-CoA N-acyltransferases (Nat)"/>
    <property type="match status" value="1"/>
</dbReference>
<dbReference type="GO" id="GO:0035447">
    <property type="term" value="F:mycothiol synthase activity"/>
    <property type="evidence" value="ECO:0007669"/>
    <property type="project" value="UniProtKB-EC"/>
</dbReference>
<dbReference type="Pfam" id="PF00583">
    <property type="entry name" value="Acetyltransf_1"/>
    <property type="match status" value="1"/>
</dbReference>
<dbReference type="Proteomes" id="UP000826651">
    <property type="component" value="Unassembled WGS sequence"/>
</dbReference>
<dbReference type="RefSeq" id="WP_223407297.1">
    <property type="nucleotide sequence ID" value="NZ_JAGSHT010000013.1"/>
</dbReference>
<feature type="domain" description="N-acetyltransferase" evidence="5">
    <location>
        <begin position="191"/>
        <end position="336"/>
    </location>
</feature>
<keyword evidence="7" id="KW-1185">Reference proteome</keyword>